<feature type="transmembrane region" description="Helical" evidence="1">
    <location>
        <begin position="57"/>
        <end position="74"/>
    </location>
</feature>
<keyword evidence="1" id="KW-1133">Transmembrane helix</keyword>
<sequence length="276" mass="32015">MKENSPVDGKAYIEGDVEEHLRFYRLCGIMAAATAVFITLLMVLLFPESMYEESYRIACIVFGPVTLVLILGMFKYPVACSWILFVTFHSMLLYAFFDGTTFNLVISTLFSLFFLLGAVAMTQFSFGAVRPLWLAQRGWKPITSLCLLSVLVTLISSGYALRWIELKKEDPLQWIEYRREMLNRYVNAAPQDDLQDSTFKLRRVRLEGKTLVFVFRVLPQQDQIVEVALAEHTKEHFASHCREKGIREYNMKVMYVYHVGQLEHIFVRDKKDCDKT</sequence>
<proteinExistence type="predicted"/>
<protein>
    <submittedName>
        <fullName evidence="2">Polysaccharide biosynthesis protein</fullName>
    </submittedName>
</protein>
<comment type="caution">
    <text evidence="2">The sequence shown here is derived from an EMBL/GenBank/DDBJ whole genome shotgun (WGS) entry which is preliminary data.</text>
</comment>
<accession>A0A2A2MB51</accession>
<dbReference type="GeneID" id="69637188"/>
<dbReference type="KEGG" id="hpar:AL518_00820"/>
<keyword evidence="3" id="KW-1185">Reference proteome</keyword>
<organism evidence="2 3">
    <name type="scientific">Hafnia paralvei</name>
    <dbReference type="NCBI Taxonomy" id="546367"/>
    <lineage>
        <taxon>Bacteria</taxon>
        <taxon>Pseudomonadati</taxon>
        <taxon>Pseudomonadota</taxon>
        <taxon>Gammaproteobacteria</taxon>
        <taxon>Enterobacterales</taxon>
        <taxon>Hafniaceae</taxon>
        <taxon>Hafnia</taxon>
    </lineage>
</organism>
<reference evidence="2 3" key="1">
    <citation type="submission" date="2017-08" db="EMBL/GenBank/DDBJ databases">
        <title>Draft Genome Sequence of Hafnia alvei CITHA-6 Isolated from Raw Bovine Milk.</title>
        <authorList>
            <person name="Culligan E.P."/>
            <person name="Mcsweeney A."/>
            <person name="O'Doherty C."/>
            <person name="Gleeson E."/>
            <person name="O'Riordan D."/>
            <person name="Sleator R.D."/>
        </authorList>
    </citation>
    <scope>NUCLEOTIDE SEQUENCE [LARGE SCALE GENOMIC DNA]</scope>
    <source>
        <strain evidence="2 3">CITHA-6</strain>
    </source>
</reference>
<dbReference type="OrthoDB" id="6415395at2"/>
<gene>
    <name evidence="2" type="ORF">CJD50_13030</name>
</gene>
<evidence type="ECO:0000313" key="2">
    <source>
        <dbReference type="EMBL" id="PAV95943.1"/>
    </source>
</evidence>
<dbReference type="RefSeq" id="WP_008815137.1">
    <property type="nucleotide sequence ID" value="NZ_CALECD010000007.1"/>
</dbReference>
<keyword evidence="1" id="KW-0472">Membrane</keyword>
<dbReference type="AlphaFoldDB" id="A0A2A2MB51"/>
<feature type="transmembrane region" description="Helical" evidence="1">
    <location>
        <begin position="142"/>
        <end position="161"/>
    </location>
</feature>
<feature type="transmembrane region" description="Helical" evidence="1">
    <location>
        <begin position="80"/>
        <end position="97"/>
    </location>
</feature>
<evidence type="ECO:0000313" key="3">
    <source>
        <dbReference type="Proteomes" id="UP000218796"/>
    </source>
</evidence>
<dbReference type="EMBL" id="NQMS01000005">
    <property type="protein sequence ID" value="PAV95943.1"/>
    <property type="molecule type" value="Genomic_DNA"/>
</dbReference>
<dbReference type="Proteomes" id="UP000218796">
    <property type="component" value="Unassembled WGS sequence"/>
</dbReference>
<name>A0A2A2MB51_9GAMM</name>
<keyword evidence="1" id="KW-0812">Transmembrane</keyword>
<feature type="transmembrane region" description="Helical" evidence="1">
    <location>
        <begin position="23"/>
        <end position="45"/>
    </location>
</feature>
<evidence type="ECO:0000256" key="1">
    <source>
        <dbReference type="SAM" id="Phobius"/>
    </source>
</evidence>
<feature type="transmembrane region" description="Helical" evidence="1">
    <location>
        <begin position="104"/>
        <end position="122"/>
    </location>
</feature>